<keyword evidence="1" id="KW-0472">Membrane</keyword>
<evidence type="ECO:0000313" key="2">
    <source>
        <dbReference type="EMBL" id="RTQ51560.1"/>
    </source>
</evidence>
<reference evidence="2 3" key="1">
    <citation type="submission" date="2018-12" db="EMBL/GenBank/DDBJ databases">
        <title>Hymenobacter gummosus sp. nov., isolated from a spring.</title>
        <authorList>
            <person name="Nie L."/>
        </authorList>
    </citation>
    <scope>NUCLEOTIDE SEQUENCE [LARGE SCALE GENOMIC DNA]</scope>
    <source>
        <strain evidence="2 3">KCTC 52166</strain>
    </source>
</reference>
<sequence>MEQAPLSATKRCPHCGQWSDYRQQPDDRCQHCHELLDPLGPQRAAEMEQAWKWEMPPAMLIPIPETEPAWLRGLKYVVRGGQLLFAATVSFIVWFLTTLAG</sequence>
<organism evidence="2 3">
    <name type="scientific">Hymenobacter gummosus</name>
    <dbReference type="NCBI Taxonomy" id="1776032"/>
    <lineage>
        <taxon>Bacteria</taxon>
        <taxon>Pseudomonadati</taxon>
        <taxon>Bacteroidota</taxon>
        <taxon>Cytophagia</taxon>
        <taxon>Cytophagales</taxon>
        <taxon>Hymenobacteraceae</taxon>
        <taxon>Hymenobacter</taxon>
    </lineage>
</organism>
<gene>
    <name evidence="2" type="ORF">EJV47_07105</name>
</gene>
<accession>A0A3S0K706</accession>
<proteinExistence type="predicted"/>
<dbReference type="AlphaFoldDB" id="A0A3S0K706"/>
<keyword evidence="1" id="KW-1133">Transmembrane helix</keyword>
<dbReference type="OrthoDB" id="772995at2"/>
<dbReference type="EMBL" id="RXOF01000003">
    <property type="protein sequence ID" value="RTQ51560.1"/>
    <property type="molecule type" value="Genomic_DNA"/>
</dbReference>
<feature type="transmembrane region" description="Helical" evidence="1">
    <location>
        <begin position="76"/>
        <end position="96"/>
    </location>
</feature>
<evidence type="ECO:0000256" key="1">
    <source>
        <dbReference type="SAM" id="Phobius"/>
    </source>
</evidence>
<protein>
    <submittedName>
        <fullName evidence="2">Uncharacterized protein</fullName>
    </submittedName>
</protein>
<dbReference type="Proteomes" id="UP000282184">
    <property type="component" value="Unassembled WGS sequence"/>
</dbReference>
<dbReference type="RefSeq" id="WP_126692451.1">
    <property type="nucleotide sequence ID" value="NZ_RXOF01000003.1"/>
</dbReference>
<name>A0A3S0K706_9BACT</name>
<keyword evidence="3" id="KW-1185">Reference proteome</keyword>
<evidence type="ECO:0000313" key="3">
    <source>
        <dbReference type="Proteomes" id="UP000282184"/>
    </source>
</evidence>
<keyword evidence="1" id="KW-0812">Transmembrane</keyword>
<comment type="caution">
    <text evidence="2">The sequence shown here is derived from an EMBL/GenBank/DDBJ whole genome shotgun (WGS) entry which is preliminary data.</text>
</comment>